<dbReference type="CTD" id="9804402"/>
<reference evidence="2 3" key="1">
    <citation type="submission" date="2019-12" db="EMBL/GenBank/DDBJ databases">
        <title>Chromosome-level assembly of the Caenorhabditis remanei genome.</title>
        <authorList>
            <person name="Teterina A.A."/>
            <person name="Willis J.H."/>
            <person name="Phillips P.C."/>
        </authorList>
    </citation>
    <scope>NUCLEOTIDE SEQUENCE [LARGE SCALE GENOMIC DNA]</scope>
    <source>
        <strain evidence="2 3">PX506</strain>
        <tissue evidence="2">Whole organism</tissue>
    </source>
</reference>
<keyword evidence="1" id="KW-1133">Transmembrane helix</keyword>
<dbReference type="InterPro" id="IPR019429">
    <property type="entry name" value="7TM_GPCR_serpentine_rcpt_Sri"/>
</dbReference>
<protein>
    <recommendedName>
        <fullName evidence="4">Serpentine Receptor, class I</fullName>
    </recommendedName>
</protein>
<dbReference type="Gene3D" id="1.20.1070.10">
    <property type="entry name" value="Rhodopsin 7-helix transmembrane proteins"/>
    <property type="match status" value="1"/>
</dbReference>
<dbReference type="Pfam" id="PF10327">
    <property type="entry name" value="7TM_GPCR_Sri"/>
    <property type="match status" value="1"/>
</dbReference>
<name>A0A6A5HK11_CAERE</name>
<evidence type="ECO:0000313" key="2">
    <source>
        <dbReference type="EMBL" id="KAF1766934.1"/>
    </source>
</evidence>
<accession>A0A6A5HK11</accession>
<gene>
    <name evidence="2" type="ORF">GCK72_006892</name>
</gene>
<feature type="transmembrane region" description="Helical" evidence="1">
    <location>
        <begin position="239"/>
        <end position="266"/>
    </location>
</feature>
<dbReference type="RefSeq" id="XP_003110216.2">
    <property type="nucleotide sequence ID" value="XM_003110168.2"/>
</dbReference>
<evidence type="ECO:0000256" key="1">
    <source>
        <dbReference type="SAM" id="Phobius"/>
    </source>
</evidence>
<dbReference type="GeneID" id="9804402"/>
<organism evidence="2 3">
    <name type="scientific">Caenorhabditis remanei</name>
    <name type="common">Caenorhabditis vulgaris</name>
    <dbReference type="NCBI Taxonomy" id="31234"/>
    <lineage>
        <taxon>Eukaryota</taxon>
        <taxon>Metazoa</taxon>
        <taxon>Ecdysozoa</taxon>
        <taxon>Nematoda</taxon>
        <taxon>Chromadorea</taxon>
        <taxon>Rhabditida</taxon>
        <taxon>Rhabditina</taxon>
        <taxon>Rhabditomorpha</taxon>
        <taxon>Rhabditoidea</taxon>
        <taxon>Rhabditidae</taxon>
        <taxon>Peloderinae</taxon>
        <taxon>Caenorhabditis</taxon>
    </lineage>
</organism>
<dbReference type="PANTHER" id="PTHR45830:SF3">
    <property type="entry name" value="G PROTEIN-COUPLED RECEPTOR-RELATED"/>
    <property type="match status" value="1"/>
</dbReference>
<dbReference type="EMBL" id="WUAV01000002">
    <property type="protein sequence ID" value="KAF1766934.1"/>
    <property type="molecule type" value="Genomic_DNA"/>
</dbReference>
<dbReference type="AlphaFoldDB" id="A0A6A5HK11"/>
<proteinExistence type="predicted"/>
<dbReference type="Proteomes" id="UP000483820">
    <property type="component" value="Chromosome II"/>
</dbReference>
<dbReference type="PANTHER" id="PTHR45830">
    <property type="entry name" value="SERPENTINE RECEPTOR, CLASS I"/>
    <property type="match status" value="1"/>
</dbReference>
<dbReference type="SUPFAM" id="SSF81321">
    <property type="entry name" value="Family A G protein-coupled receptor-like"/>
    <property type="match status" value="1"/>
</dbReference>
<feature type="transmembrane region" description="Helical" evidence="1">
    <location>
        <begin position="278"/>
        <end position="300"/>
    </location>
</feature>
<feature type="transmembrane region" description="Helical" evidence="1">
    <location>
        <begin position="194"/>
        <end position="218"/>
    </location>
</feature>
<dbReference type="KEGG" id="crq:GCK72_006892"/>
<keyword evidence="1" id="KW-0812">Transmembrane</keyword>
<evidence type="ECO:0000313" key="3">
    <source>
        <dbReference type="Proteomes" id="UP000483820"/>
    </source>
</evidence>
<feature type="transmembrane region" description="Helical" evidence="1">
    <location>
        <begin position="15"/>
        <end position="35"/>
    </location>
</feature>
<feature type="transmembrane region" description="Helical" evidence="1">
    <location>
        <begin position="89"/>
        <end position="113"/>
    </location>
</feature>
<sequence length="324" mass="37122">MHNIDFSEPRWLLNYYHVIGFTSLVLNSLGIYLLIFQNSKLGNFRYYLLILQVACTLTDIHLSFLMQPVPLYPLLAGYTVGILSNYLDISTHICALIAGFIALVQLESLTLCFGKKHQAIASILKVHIVPNPILYSCYALCLICPFGLCASLQYLYMTHDEQLNYIEKNLPELLHDFSTLSHFVIYVKSPNLTWLYILVFTGGSTLFVLFVLFISDIFRLMRELKLKISISTYQKHHEALHSLMVQFATSILCLAPPCILVIIVYFEIENGKVIAESLIAWFASHSSVNMISLCLFFPPYRKFFWRSLNRNRKKITAGASSMMF</sequence>
<keyword evidence="1" id="KW-0472">Membrane</keyword>
<feature type="transmembrane region" description="Helical" evidence="1">
    <location>
        <begin position="47"/>
        <end position="69"/>
    </location>
</feature>
<comment type="caution">
    <text evidence="2">The sequence shown here is derived from an EMBL/GenBank/DDBJ whole genome shotgun (WGS) entry which is preliminary data.</text>
</comment>
<feature type="transmembrane region" description="Helical" evidence="1">
    <location>
        <begin position="133"/>
        <end position="156"/>
    </location>
</feature>
<evidence type="ECO:0008006" key="4">
    <source>
        <dbReference type="Google" id="ProtNLM"/>
    </source>
</evidence>